<evidence type="ECO:0000256" key="2">
    <source>
        <dbReference type="SAM" id="MobiDB-lite"/>
    </source>
</evidence>
<dbReference type="SMART" id="SM00450">
    <property type="entry name" value="RHOD"/>
    <property type="match status" value="1"/>
</dbReference>
<dbReference type="PANTHER" id="PTHR34209">
    <property type="entry name" value="RHODANESE/CELL CYCLE CONTROL PHOSPHATASE SUPERFAMILY PROTEIN"/>
    <property type="match status" value="1"/>
</dbReference>
<dbReference type="Pfam" id="PF00581">
    <property type="entry name" value="Rhodanese"/>
    <property type="match status" value="1"/>
</dbReference>
<keyword evidence="1" id="KW-0175">Coiled coil</keyword>
<evidence type="ECO:0000259" key="4">
    <source>
        <dbReference type="PROSITE" id="PS50206"/>
    </source>
</evidence>
<reference evidence="5" key="1">
    <citation type="submission" date="2021-01" db="EMBL/GenBank/DDBJ databases">
        <authorList>
            <person name="Corre E."/>
            <person name="Pelletier E."/>
            <person name="Niang G."/>
            <person name="Scheremetjew M."/>
            <person name="Finn R."/>
            <person name="Kale V."/>
            <person name="Holt S."/>
            <person name="Cochrane G."/>
            <person name="Meng A."/>
            <person name="Brown T."/>
            <person name="Cohen L."/>
        </authorList>
    </citation>
    <scope>NUCLEOTIDE SEQUENCE</scope>
    <source>
        <strain evidence="5">CCMP1594</strain>
    </source>
</reference>
<dbReference type="GO" id="GO:0071277">
    <property type="term" value="P:cellular response to calcium ion"/>
    <property type="evidence" value="ECO:0007669"/>
    <property type="project" value="InterPro"/>
</dbReference>
<feature type="chain" id="PRO_5031513163" description="Rhodanese domain-containing protein" evidence="3">
    <location>
        <begin position="16"/>
        <end position="799"/>
    </location>
</feature>
<proteinExistence type="predicted"/>
<keyword evidence="3" id="KW-0732">Signal</keyword>
<dbReference type="InterPro" id="IPR044690">
    <property type="entry name" value="CAS_plant"/>
</dbReference>
<organism evidence="5">
    <name type="scientific">Eutreptiella gymnastica</name>
    <dbReference type="NCBI Taxonomy" id="73025"/>
    <lineage>
        <taxon>Eukaryota</taxon>
        <taxon>Discoba</taxon>
        <taxon>Euglenozoa</taxon>
        <taxon>Euglenida</taxon>
        <taxon>Spirocuta</taxon>
        <taxon>Euglenophyceae</taxon>
        <taxon>Eutreptiales</taxon>
        <taxon>Eutreptiaceae</taxon>
        <taxon>Eutreptiella</taxon>
    </lineage>
</organism>
<protein>
    <recommendedName>
        <fullName evidence="4">Rhodanese domain-containing protein</fullName>
    </recommendedName>
</protein>
<dbReference type="SUPFAM" id="SSF52821">
    <property type="entry name" value="Rhodanese/Cell cycle control phosphatase"/>
    <property type="match status" value="1"/>
</dbReference>
<evidence type="ECO:0000256" key="1">
    <source>
        <dbReference type="SAM" id="Coils"/>
    </source>
</evidence>
<gene>
    <name evidence="5" type="ORF">EGYM00163_LOCUS52277</name>
</gene>
<sequence>MATGTLWLVASGLSAFLVKRLRKPTAHTNCALDSVTSSGDWAMMSATANDKNAAAEAPQCESKESDRNAEREVDTDAAKDQDAEVDTKDTDGKVGESAAKDQDAEVDTKDTDGKVGENASKDANKADADADKEVDKAKEGAASDAAPEAAKSAPPQSDKPLKRAFMNLQSAFEQAADQALDAIQEGIERDQRARTAFNESLAESFGTGTELVLFSEDTVKQVSAIVSAAAENAGDALAPYLQAVSDALGNPDVEDLKDIVPLPLVTAYSVRTKGYAGDISPKRASRILRARNDAVLVDIRDLKKMQTEQGTVSVPDLRLGARGKGLLVAPLADETNERVKPSTEVFPREGSGRWDGEVMPGDVDVVDVGDGTEVLERNVEMRKGGVEVTNVDVRGTKVTEITVENTGEVMDVVVKGDAGSVEARAVESTDGVSDFFVETRGVKVTSEDSKGKRMSVIDPDAAGQGAEELEPSGLVSQKDMSPLMQQSEIIAGLNQVAEGKVIIILDEDGTDSVEMAKLLKSAGVDRPYVVKGGYDAWQDKGLRTKEGDEYDSSPWQVLAEEYEALTEDTENVFEVVEELSRSDGGKATLAIGAGVTAWAVLFNVKLAFELFVTVIILDQIGSSFDRKPKTLWQKINSLQQRFDKFRNASSQANQLRKELAEVLKNVSDREKMSKEPGEDVVEEDHRDVVQVEESKQEEEEKQKEKIALLKEEIAAMADKEGSVLGDLQEFLSTTEGKSKAAVSVGLATLVVTNSEQLFDAAVALLFVKVALDRVTSRAEKKSNPLVQQFDKMMRGEADK</sequence>
<feature type="compositionally biased region" description="Low complexity" evidence="2">
    <location>
        <begin position="47"/>
        <end position="57"/>
    </location>
</feature>
<dbReference type="PROSITE" id="PS50206">
    <property type="entry name" value="RHODANESE_3"/>
    <property type="match status" value="1"/>
</dbReference>
<dbReference type="Gene3D" id="3.40.250.10">
    <property type="entry name" value="Rhodanese-like domain"/>
    <property type="match status" value="1"/>
</dbReference>
<dbReference type="EMBL" id="HBJA01152770">
    <property type="protein sequence ID" value="CAE0843315.1"/>
    <property type="molecule type" value="Transcribed_RNA"/>
</dbReference>
<feature type="domain" description="Rhodanese" evidence="4">
    <location>
        <begin position="487"/>
        <end position="546"/>
    </location>
</feature>
<feature type="region of interest" description="Disordered" evidence="2">
    <location>
        <begin position="47"/>
        <end position="160"/>
    </location>
</feature>
<dbReference type="InterPro" id="IPR036873">
    <property type="entry name" value="Rhodanese-like_dom_sf"/>
</dbReference>
<dbReference type="GO" id="GO:0090333">
    <property type="term" value="P:regulation of stomatal closure"/>
    <property type="evidence" value="ECO:0007669"/>
    <property type="project" value="InterPro"/>
</dbReference>
<dbReference type="CDD" id="cd00158">
    <property type="entry name" value="RHOD"/>
    <property type="match status" value="1"/>
</dbReference>
<dbReference type="AlphaFoldDB" id="A0A7S4GPV9"/>
<feature type="compositionally biased region" description="Low complexity" evidence="2">
    <location>
        <begin position="142"/>
        <end position="155"/>
    </location>
</feature>
<feature type="compositionally biased region" description="Basic and acidic residues" evidence="2">
    <location>
        <begin position="61"/>
        <end position="141"/>
    </location>
</feature>
<feature type="signal peptide" evidence="3">
    <location>
        <begin position="1"/>
        <end position="15"/>
    </location>
</feature>
<evidence type="ECO:0000313" key="5">
    <source>
        <dbReference type="EMBL" id="CAE0843315.1"/>
    </source>
</evidence>
<dbReference type="PANTHER" id="PTHR34209:SF1">
    <property type="entry name" value="CALCIUM SENSING RECEPTOR, CHLOROPLASTIC"/>
    <property type="match status" value="1"/>
</dbReference>
<accession>A0A7S4GPV9</accession>
<feature type="coiled-coil region" evidence="1">
    <location>
        <begin position="645"/>
        <end position="719"/>
    </location>
</feature>
<evidence type="ECO:0000256" key="3">
    <source>
        <dbReference type="SAM" id="SignalP"/>
    </source>
</evidence>
<name>A0A7S4GPV9_9EUGL</name>
<dbReference type="InterPro" id="IPR001763">
    <property type="entry name" value="Rhodanese-like_dom"/>
</dbReference>